<evidence type="ECO:0000256" key="5">
    <source>
        <dbReference type="ARBA" id="ARBA00024227"/>
    </source>
</evidence>
<keyword evidence="4" id="KW-0092">Biotin</keyword>
<dbReference type="EMBL" id="CALZ01000127">
    <property type="protein sequence ID" value="CCK84251.1"/>
    <property type="molecule type" value="Genomic_DNA"/>
</dbReference>
<gene>
    <name evidence="7" type="ORF">BN146_08450</name>
</gene>
<dbReference type="InterPro" id="IPR008988">
    <property type="entry name" value="Transcriptional_repressor_C"/>
</dbReference>
<evidence type="ECO:0000313" key="7">
    <source>
        <dbReference type="EMBL" id="CCK84251.1"/>
    </source>
</evidence>
<feature type="domain" description="BPL/LPL catalytic" evidence="6">
    <location>
        <begin position="1"/>
        <end position="170"/>
    </location>
</feature>
<keyword evidence="1 7" id="KW-0436">Ligase</keyword>
<dbReference type="AlphaFoldDB" id="K0NUP2"/>
<keyword evidence="3" id="KW-0067">ATP-binding</keyword>
<evidence type="ECO:0000313" key="8">
    <source>
        <dbReference type="Proteomes" id="UP000009325"/>
    </source>
</evidence>
<evidence type="ECO:0000256" key="4">
    <source>
        <dbReference type="ARBA" id="ARBA00023267"/>
    </source>
</evidence>
<accession>K0NUP2</accession>
<dbReference type="Gene3D" id="3.30.930.10">
    <property type="entry name" value="Bira Bifunctional Protein, Domain 2"/>
    <property type="match status" value="1"/>
</dbReference>
<sequence>MKIAFLDEVTSTQDLVKERIKRGESMEAFAICAKRQTAGYGKQGRAFYSPARGLYLTVALPEKMVQDPQILTLAVGVKAAELLMDWSGNSRLRLKWVNDLYLDGHKIGGILTEKVLGYYVVGVGVNIGIELFPEELAEKAASLLPGADFDRDFVVQMGQAVLATAKADSQILADYRRLSYLTGKQVTLQLGHGSMSGIVQDIDDQGCLLLASDGKILHINSGEVTKVNFV</sequence>
<dbReference type="InterPro" id="IPR045864">
    <property type="entry name" value="aa-tRNA-synth_II/BPL/LPL"/>
</dbReference>
<dbReference type="NCBIfam" id="TIGR00121">
    <property type="entry name" value="birA_ligase"/>
    <property type="match status" value="1"/>
</dbReference>
<proteinExistence type="predicted"/>
<evidence type="ECO:0000256" key="1">
    <source>
        <dbReference type="ARBA" id="ARBA00022598"/>
    </source>
</evidence>
<dbReference type="GO" id="GO:0005524">
    <property type="term" value="F:ATP binding"/>
    <property type="evidence" value="ECO:0007669"/>
    <property type="project" value="UniProtKB-KW"/>
</dbReference>
<dbReference type="SUPFAM" id="SSF50037">
    <property type="entry name" value="C-terminal domain of transcriptional repressors"/>
    <property type="match status" value="1"/>
</dbReference>
<dbReference type="SUPFAM" id="SSF55681">
    <property type="entry name" value="Class II aaRS and biotin synthetases"/>
    <property type="match status" value="1"/>
</dbReference>
<protein>
    <recommendedName>
        <fullName evidence="5">biotin--[biotin carboxyl-carrier protein] ligase</fullName>
        <ecNumber evidence="5">6.3.4.15</ecNumber>
    </recommendedName>
</protein>
<reference evidence="7 8" key="1">
    <citation type="submission" date="2012-08" db="EMBL/GenBank/DDBJ databases">
        <title>Draft Genome Sequences of Lactobacillus equicursoris CIP 110162T, isolated from thoroughbred racehorse feces and Lactobacillus sp. CRBIP 24.137 isolated from urine of human.</title>
        <authorList>
            <person name="Cousin S."/>
            <person name="Loux V."/>
            <person name="Ma L."/>
            <person name="Creno S."/>
            <person name="Clermont D."/>
            <person name="Bizet C."/>
            <person name="Bouchier C."/>
        </authorList>
    </citation>
    <scope>NUCLEOTIDE SEQUENCE [LARGE SCALE GENOMIC DNA]</scope>
    <source>
        <strain evidence="7 8">66c</strain>
    </source>
</reference>
<dbReference type="InterPro" id="IPR004143">
    <property type="entry name" value="BPL_LPL_catalytic"/>
</dbReference>
<evidence type="ECO:0000256" key="2">
    <source>
        <dbReference type="ARBA" id="ARBA00022741"/>
    </source>
</evidence>
<evidence type="ECO:0000256" key="3">
    <source>
        <dbReference type="ARBA" id="ARBA00022840"/>
    </source>
</evidence>
<dbReference type="InterPro" id="IPR003142">
    <property type="entry name" value="BPL_C"/>
</dbReference>
<evidence type="ECO:0000259" key="6">
    <source>
        <dbReference type="PROSITE" id="PS51733"/>
    </source>
</evidence>
<dbReference type="Proteomes" id="UP000009325">
    <property type="component" value="Unassembled WGS sequence"/>
</dbReference>
<organism evidence="7 8">
    <name type="scientific">Lactobacillus equicursoris 66c</name>
    <dbReference type="NCBI Taxonomy" id="872326"/>
    <lineage>
        <taxon>Bacteria</taxon>
        <taxon>Bacillati</taxon>
        <taxon>Bacillota</taxon>
        <taxon>Bacilli</taxon>
        <taxon>Lactobacillales</taxon>
        <taxon>Lactobacillaceae</taxon>
        <taxon>Lactobacillus</taxon>
    </lineage>
</organism>
<dbReference type="EC" id="6.3.4.15" evidence="5"/>
<dbReference type="GO" id="GO:0016740">
    <property type="term" value="F:transferase activity"/>
    <property type="evidence" value="ECO:0007669"/>
    <property type="project" value="UniProtKB-ARBA"/>
</dbReference>
<keyword evidence="2" id="KW-0547">Nucleotide-binding</keyword>
<name>K0NUP2_9LACO</name>
<dbReference type="PANTHER" id="PTHR12835:SF5">
    <property type="entry name" value="BIOTIN--PROTEIN LIGASE"/>
    <property type="match status" value="1"/>
</dbReference>
<dbReference type="GO" id="GO:0009249">
    <property type="term" value="P:protein lipoylation"/>
    <property type="evidence" value="ECO:0007669"/>
    <property type="project" value="UniProtKB-ARBA"/>
</dbReference>
<comment type="caution">
    <text evidence="7">The sequence shown here is derived from an EMBL/GenBank/DDBJ whole genome shotgun (WGS) entry which is preliminary data.</text>
</comment>
<dbReference type="PROSITE" id="PS51733">
    <property type="entry name" value="BPL_LPL_CATALYTIC"/>
    <property type="match status" value="1"/>
</dbReference>
<dbReference type="CDD" id="cd16442">
    <property type="entry name" value="BPL"/>
    <property type="match status" value="1"/>
</dbReference>
<dbReference type="Gene3D" id="2.30.30.100">
    <property type="match status" value="1"/>
</dbReference>
<dbReference type="InterPro" id="IPR004408">
    <property type="entry name" value="Biotin_CoA_COase_ligase"/>
</dbReference>
<dbReference type="GO" id="GO:0004077">
    <property type="term" value="F:biotin--[biotin carboxyl-carrier protein] ligase activity"/>
    <property type="evidence" value="ECO:0007669"/>
    <property type="project" value="UniProtKB-EC"/>
</dbReference>
<dbReference type="RefSeq" id="WP_009558412.1">
    <property type="nucleotide sequence ID" value="NZ_CALZ01000127.1"/>
</dbReference>
<dbReference type="Pfam" id="PF02237">
    <property type="entry name" value="BPL_C"/>
    <property type="match status" value="1"/>
</dbReference>
<dbReference type="OrthoDB" id="9807064at2"/>
<dbReference type="PANTHER" id="PTHR12835">
    <property type="entry name" value="BIOTIN PROTEIN LIGASE"/>
    <property type="match status" value="1"/>
</dbReference>
<dbReference type="GO" id="GO:0005737">
    <property type="term" value="C:cytoplasm"/>
    <property type="evidence" value="ECO:0007669"/>
    <property type="project" value="TreeGrafter"/>
</dbReference>
<dbReference type="Pfam" id="PF03099">
    <property type="entry name" value="BPL_LplA_LipB"/>
    <property type="match status" value="1"/>
</dbReference>